<gene>
    <name evidence="1" type="ORF">Y1Q_0017944</name>
</gene>
<dbReference type="Proteomes" id="UP000050525">
    <property type="component" value="Unassembled WGS sequence"/>
</dbReference>
<keyword evidence="2" id="KW-1185">Reference proteome</keyword>
<evidence type="ECO:0000313" key="1">
    <source>
        <dbReference type="EMBL" id="KYO29298.1"/>
    </source>
</evidence>
<evidence type="ECO:0000313" key="2">
    <source>
        <dbReference type="Proteomes" id="UP000050525"/>
    </source>
</evidence>
<dbReference type="AlphaFoldDB" id="A0A151MXX4"/>
<proteinExistence type="predicted"/>
<dbReference type="EMBL" id="AKHW03004704">
    <property type="protein sequence ID" value="KYO29298.1"/>
    <property type="molecule type" value="Genomic_DNA"/>
</dbReference>
<protein>
    <submittedName>
        <fullName evidence="1">Uncharacterized protein</fullName>
    </submittedName>
</protein>
<reference evidence="1 2" key="1">
    <citation type="journal article" date="2012" name="Genome Biol.">
        <title>Sequencing three crocodilian genomes to illuminate the evolution of archosaurs and amniotes.</title>
        <authorList>
            <person name="St John J.A."/>
            <person name="Braun E.L."/>
            <person name="Isberg S.R."/>
            <person name="Miles L.G."/>
            <person name="Chong A.Y."/>
            <person name="Gongora J."/>
            <person name="Dalzell P."/>
            <person name="Moran C."/>
            <person name="Bed'hom B."/>
            <person name="Abzhanov A."/>
            <person name="Burgess S.C."/>
            <person name="Cooksey A.M."/>
            <person name="Castoe T.A."/>
            <person name="Crawford N.G."/>
            <person name="Densmore L.D."/>
            <person name="Drew J.C."/>
            <person name="Edwards S.V."/>
            <person name="Faircloth B.C."/>
            <person name="Fujita M.K."/>
            <person name="Greenwold M.J."/>
            <person name="Hoffmann F.G."/>
            <person name="Howard J.M."/>
            <person name="Iguchi T."/>
            <person name="Janes D.E."/>
            <person name="Khan S.Y."/>
            <person name="Kohno S."/>
            <person name="de Koning A.J."/>
            <person name="Lance S.L."/>
            <person name="McCarthy F.M."/>
            <person name="McCormack J.E."/>
            <person name="Merchant M.E."/>
            <person name="Peterson D.G."/>
            <person name="Pollock D.D."/>
            <person name="Pourmand N."/>
            <person name="Raney B.J."/>
            <person name="Roessler K.A."/>
            <person name="Sanford J.R."/>
            <person name="Sawyer R.H."/>
            <person name="Schmidt C.J."/>
            <person name="Triplett E.W."/>
            <person name="Tuberville T.D."/>
            <person name="Venegas-Anaya M."/>
            <person name="Howard J.T."/>
            <person name="Jarvis E.D."/>
            <person name="Guillette L.J.Jr."/>
            <person name="Glenn T.C."/>
            <person name="Green R.E."/>
            <person name="Ray D.A."/>
        </authorList>
    </citation>
    <scope>NUCLEOTIDE SEQUENCE [LARGE SCALE GENOMIC DNA]</scope>
    <source>
        <strain evidence="1">KSC_2009_1</strain>
    </source>
</reference>
<comment type="caution">
    <text evidence="1">The sequence shown here is derived from an EMBL/GenBank/DDBJ whole genome shotgun (WGS) entry which is preliminary data.</text>
</comment>
<organism evidence="1 2">
    <name type="scientific">Alligator mississippiensis</name>
    <name type="common">American alligator</name>
    <dbReference type="NCBI Taxonomy" id="8496"/>
    <lineage>
        <taxon>Eukaryota</taxon>
        <taxon>Metazoa</taxon>
        <taxon>Chordata</taxon>
        <taxon>Craniata</taxon>
        <taxon>Vertebrata</taxon>
        <taxon>Euteleostomi</taxon>
        <taxon>Archelosauria</taxon>
        <taxon>Archosauria</taxon>
        <taxon>Crocodylia</taxon>
        <taxon>Alligatoridae</taxon>
        <taxon>Alligatorinae</taxon>
        <taxon>Alligator</taxon>
    </lineage>
</organism>
<sequence>MGWTTFMDIVIQLASHIACQDINIHLPLTADTPNSYHFIINQFGMDKTTAGEASWKVCLVIQEVLASCFIHLVNVQEVIPGFCCMCSPNCVEAGDGIHIPILYLAQAMQAFINCKGTLLSSAS</sequence>
<accession>A0A151MXX4</accession>
<name>A0A151MXX4_ALLMI</name>